<dbReference type="Gene3D" id="3.30.1360.200">
    <property type="match status" value="1"/>
</dbReference>
<feature type="chain" id="PRO_5045435419" description="SecDF P1 head subdomain domain-containing protein" evidence="8">
    <location>
        <begin position="39"/>
        <end position="311"/>
    </location>
</feature>
<dbReference type="Proteomes" id="UP001499863">
    <property type="component" value="Unassembled WGS sequence"/>
</dbReference>
<keyword evidence="6" id="KW-0811">Translocation</keyword>
<dbReference type="RefSeq" id="WP_344339530.1">
    <property type="nucleotide sequence ID" value="NZ_BAAAKJ010000265.1"/>
</dbReference>
<dbReference type="PANTHER" id="PTHR30081">
    <property type="entry name" value="PROTEIN-EXPORT MEMBRANE PROTEIN SEC"/>
    <property type="match status" value="1"/>
</dbReference>
<feature type="signal peptide" evidence="8">
    <location>
        <begin position="1"/>
        <end position="38"/>
    </location>
</feature>
<dbReference type="Pfam" id="PF22599">
    <property type="entry name" value="SecDF_P1_head"/>
    <property type="match status" value="1"/>
</dbReference>
<proteinExistence type="predicted"/>
<sequence>MHPSFGRRPGTVLRGTTRPAAVLLVLAAVTACSGQDTAKTTATGDTTRTAITLTAATTATKENLERSASQLRARAAALGLTDVRTTIQGSTITVTAPGDAGGRLTAVTRPGQLLFRPVLALAPCPTAPEADPSDPTDPLLQGTAPPELAARFAALDCAEDRNLPDLQAAASVPALAFGAAAEHDVRYKFALGPASVNGADIVGAEAAFAEQGTDGWQVRLSFNPAGTKDFADSTGRLAALPSPGNEFAIVVDGEVVSHPYVREALTGGEVVISGSFTREAAEQLASALAHQLPIEFQRSAVTTLPPVGATP</sequence>
<evidence type="ECO:0000259" key="9">
    <source>
        <dbReference type="Pfam" id="PF22599"/>
    </source>
</evidence>
<comment type="caution">
    <text evidence="10">The sequence shown here is derived from an EMBL/GenBank/DDBJ whole genome shotgun (WGS) entry which is preliminary data.</text>
</comment>
<keyword evidence="11" id="KW-1185">Reference proteome</keyword>
<keyword evidence="8" id="KW-0732">Signal</keyword>
<evidence type="ECO:0000313" key="10">
    <source>
        <dbReference type="EMBL" id="GAA1403911.1"/>
    </source>
</evidence>
<name>A0ABN1YCC0_9ACTN</name>
<keyword evidence="3" id="KW-0812">Transmembrane</keyword>
<reference evidence="10 11" key="1">
    <citation type="journal article" date="2019" name="Int. J. Syst. Evol. Microbiol.">
        <title>The Global Catalogue of Microorganisms (GCM) 10K type strain sequencing project: providing services to taxonomists for standard genome sequencing and annotation.</title>
        <authorList>
            <consortium name="The Broad Institute Genomics Platform"/>
            <consortium name="The Broad Institute Genome Sequencing Center for Infectious Disease"/>
            <person name="Wu L."/>
            <person name="Ma J."/>
        </authorList>
    </citation>
    <scope>NUCLEOTIDE SEQUENCE [LARGE SCALE GENOMIC DNA]</scope>
    <source>
        <strain evidence="10 11">JCM 12393</strain>
    </source>
</reference>
<keyword evidence="7" id="KW-0472">Membrane</keyword>
<dbReference type="EMBL" id="BAAAKJ010000265">
    <property type="protein sequence ID" value="GAA1403911.1"/>
    <property type="molecule type" value="Genomic_DNA"/>
</dbReference>
<evidence type="ECO:0000313" key="11">
    <source>
        <dbReference type="Proteomes" id="UP001499863"/>
    </source>
</evidence>
<evidence type="ECO:0000256" key="3">
    <source>
        <dbReference type="ARBA" id="ARBA00022692"/>
    </source>
</evidence>
<keyword evidence="1" id="KW-0813">Transport</keyword>
<dbReference type="InterPro" id="IPR022813">
    <property type="entry name" value="SecD/SecF_arch_bac"/>
</dbReference>
<evidence type="ECO:0000256" key="4">
    <source>
        <dbReference type="ARBA" id="ARBA00022927"/>
    </source>
</evidence>
<keyword evidence="2" id="KW-1003">Cell membrane</keyword>
<evidence type="ECO:0000256" key="6">
    <source>
        <dbReference type="ARBA" id="ARBA00023010"/>
    </source>
</evidence>
<evidence type="ECO:0000256" key="8">
    <source>
        <dbReference type="SAM" id="SignalP"/>
    </source>
</evidence>
<evidence type="ECO:0000256" key="7">
    <source>
        <dbReference type="ARBA" id="ARBA00023136"/>
    </source>
</evidence>
<organism evidence="10 11">
    <name type="scientific">Kitasatospora putterlickiae</name>
    <dbReference type="NCBI Taxonomy" id="221725"/>
    <lineage>
        <taxon>Bacteria</taxon>
        <taxon>Bacillati</taxon>
        <taxon>Actinomycetota</taxon>
        <taxon>Actinomycetes</taxon>
        <taxon>Kitasatosporales</taxon>
        <taxon>Streptomycetaceae</taxon>
        <taxon>Kitasatospora</taxon>
    </lineage>
</organism>
<dbReference type="PROSITE" id="PS51257">
    <property type="entry name" value="PROKAR_LIPOPROTEIN"/>
    <property type="match status" value="1"/>
</dbReference>
<feature type="domain" description="SecDF P1 head subdomain" evidence="9">
    <location>
        <begin position="194"/>
        <end position="288"/>
    </location>
</feature>
<dbReference type="InterPro" id="IPR054384">
    <property type="entry name" value="SecDF_P1_head"/>
</dbReference>
<accession>A0ABN1YCC0</accession>
<evidence type="ECO:0000256" key="5">
    <source>
        <dbReference type="ARBA" id="ARBA00022989"/>
    </source>
</evidence>
<evidence type="ECO:0000256" key="1">
    <source>
        <dbReference type="ARBA" id="ARBA00022448"/>
    </source>
</evidence>
<keyword evidence="4" id="KW-0653">Protein transport</keyword>
<protein>
    <recommendedName>
        <fullName evidence="9">SecDF P1 head subdomain domain-containing protein</fullName>
    </recommendedName>
</protein>
<evidence type="ECO:0000256" key="2">
    <source>
        <dbReference type="ARBA" id="ARBA00022475"/>
    </source>
</evidence>
<gene>
    <name evidence="10" type="ORF">GCM10009639_49280</name>
</gene>
<dbReference type="PANTHER" id="PTHR30081:SF1">
    <property type="entry name" value="PROTEIN TRANSLOCASE SUBUNIT SECD"/>
    <property type="match status" value="1"/>
</dbReference>
<dbReference type="Gene3D" id="3.30.70.3400">
    <property type="match status" value="1"/>
</dbReference>
<keyword evidence="5" id="KW-1133">Transmembrane helix</keyword>